<dbReference type="Gene3D" id="3.55.50.10">
    <property type="entry name" value="Baseplate protein-like domains"/>
    <property type="match status" value="1"/>
</dbReference>
<dbReference type="Gene3D" id="3.30.1920.10">
    <property type="entry name" value="Baseplate protein-like domains - 2 layer sandwich fold"/>
    <property type="match status" value="1"/>
</dbReference>
<feature type="compositionally biased region" description="Low complexity" evidence="1">
    <location>
        <begin position="364"/>
        <end position="374"/>
    </location>
</feature>
<dbReference type="Gene3D" id="2.30.300.10">
    <property type="entry name" value="Baseplate protein-like domain - beta roll fold"/>
    <property type="match status" value="1"/>
</dbReference>
<dbReference type="RefSeq" id="WP_015929097.1">
    <property type="nucleotide sequence ID" value="NC_011894.1"/>
</dbReference>
<accession>B8ICK6</accession>
<name>B8ICK6_METNO</name>
<evidence type="ECO:0000256" key="1">
    <source>
        <dbReference type="SAM" id="MobiDB-lite"/>
    </source>
</evidence>
<dbReference type="Proteomes" id="UP000008207">
    <property type="component" value="Chromosome"/>
</dbReference>
<organism evidence="2 3">
    <name type="scientific">Methylobacterium nodulans (strain LMG 21967 / CNCM I-2342 / ORS 2060)</name>
    <dbReference type="NCBI Taxonomy" id="460265"/>
    <lineage>
        <taxon>Bacteria</taxon>
        <taxon>Pseudomonadati</taxon>
        <taxon>Pseudomonadota</taxon>
        <taxon>Alphaproteobacteria</taxon>
        <taxon>Hyphomicrobiales</taxon>
        <taxon>Methylobacteriaceae</taxon>
        <taxon>Methylobacterium</taxon>
    </lineage>
</organism>
<keyword evidence="3" id="KW-1185">Reference proteome</keyword>
<dbReference type="HOGENOM" id="CLU_060292_0_0_5"/>
<dbReference type="InterPro" id="IPR023399">
    <property type="entry name" value="Baseplate-like_2-layer_sand"/>
</dbReference>
<dbReference type="KEGG" id="mno:Mnod_2447"/>
<dbReference type="InterPro" id="IPR026276">
    <property type="entry name" value="Baseplate_GpP"/>
</dbReference>
<reference evidence="2 3" key="1">
    <citation type="submission" date="2009-01" db="EMBL/GenBank/DDBJ databases">
        <title>Complete sequence of chromosome of Methylobacterium nodulans ORS 2060.</title>
        <authorList>
            <consortium name="US DOE Joint Genome Institute"/>
            <person name="Lucas S."/>
            <person name="Copeland A."/>
            <person name="Lapidus A."/>
            <person name="Glavina del Rio T."/>
            <person name="Dalin E."/>
            <person name="Tice H."/>
            <person name="Bruce D."/>
            <person name="Goodwin L."/>
            <person name="Pitluck S."/>
            <person name="Sims D."/>
            <person name="Brettin T."/>
            <person name="Detter J.C."/>
            <person name="Han C."/>
            <person name="Larimer F."/>
            <person name="Land M."/>
            <person name="Hauser L."/>
            <person name="Kyrpides N."/>
            <person name="Ivanova N."/>
            <person name="Marx C.J."/>
            <person name="Richardson P."/>
        </authorList>
    </citation>
    <scope>NUCLEOTIDE SEQUENCE [LARGE SCALE GENOMIC DNA]</scope>
    <source>
        <strain evidence="3">LMG 21967 / CNCM I-2342 / ORS 2060</strain>
    </source>
</reference>
<proteinExistence type="predicted"/>
<dbReference type="SUPFAM" id="SSF69279">
    <property type="entry name" value="Phage tail proteins"/>
    <property type="match status" value="2"/>
</dbReference>
<gene>
    <name evidence="2" type="ordered locus">Mnod_2447</name>
</gene>
<protein>
    <submittedName>
        <fullName evidence="2">Putative Mu-like prophage tail protein</fullName>
    </submittedName>
</protein>
<feature type="compositionally biased region" description="Acidic residues" evidence="1">
    <location>
        <begin position="375"/>
        <end position="386"/>
    </location>
</feature>
<dbReference type="EMBL" id="CP001349">
    <property type="protein sequence ID" value="ACL57417.1"/>
    <property type="molecule type" value="Genomic_DNA"/>
</dbReference>
<dbReference type="OrthoDB" id="9016931at2"/>
<dbReference type="AlphaFoldDB" id="B8ICK6"/>
<dbReference type="eggNOG" id="COG4379">
    <property type="taxonomic scope" value="Bacteria"/>
</dbReference>
<evidence type="ECO:0000313" key="2">
    <source>
        <dbReference type="EMBL" id="ACL57417.1"/>
    </source>
</evidence>
<sequence length="386" mass="41485">MSATWEIVTLVVDGQALQGWQQVSVTRSAEAAAISFSLVATNPAWSQQARLLRRGKLVQIYTAPDTEGQGFGSFNPGDADLLCTGYVDDYDVEIGAKGHREVGVSGRSKAGDAIDCPPAKHKTGRVENKDLKGVCDEFDEWGIGFKADIPLKKLRDVQTVPGESFFKTVEREARRIGALLTGQPDGSVKITRAGKTRHAGALVEGQSPVTKWKLRFSIQNKRSPIIVRGQTARGTGGKALRQEEREEDPSVERYRPEILFNEGSDTAKELKRRAKWQQLRRSGSGVTASPCVATWRDAGGKLWEPGFLVAARVPSEDLDQDLAIKTISFVQVMGEGEGAGTYADLVLVEPRTLGGAKSGGGSSSGDLDTGSELGADGEDQGGEEEP</sequence>
<dbReference type="PIRSF" id="PIRSF004440">
    <property type="entry name" value="GpP"/>
    <property type="match status" value="1"/>
</dbReference>
<feature type="region of interest" description="Disordered" evidence="1">
    <location>
        <begin position="353"/>
        <end position="386"/>
    </location>
</feature>
<dbReference type="STRING" id="460265.Mnod_2447"/>
<evidence type="ECO:0000313" key="3">
    <source>
        <dbReference type="Proteomes" id="UP000008207"/>
    </source>
</evidence>